<reference evidence="1" key="1">
    <citation type="submission" date="2023-07" db="EMBL/GenBank/DDBJ databases">
        <authorList>
            <person name="Shahid S."/>
            <person name="Akbar M.Y."/>
            <person name="Ajmal W."/>
            <person name="Ansari A."/>
            <person name="Ghazanfar S."/>
        </authorList>
    </citation>
    <scope>NUCLEOTIDE SEQUENCE</scope>
    <source>
        <strain evidence="1">NIGAB</strain>
    </source>
</reference>
<dbReference type="AlphaFoldDB" id="A0AAP5C7K4"/>
<protein>
    <submittedName>
        <fullName evidence="1">Uncharacterized protein</fullName>
    </submittedName>
</protein>
<organism evidence="1 2">
    <name type="scientific">Stenotrophomonas geniculata</name>
    <dbReference type="NCBI Taxonomy" id="86188"/>
    <lineage>
        <taxon>Bacteria</taxon>
        <taxon>Pseudomonadati</taxon>
        <taxon>Pseudomonadota</taxon>
        <taxon>Gammaproteobacteria</taxon>
        <taxon>Lysobacterales</taxon>
        <taxon>Lysobacteraceae</taxon>
        <taxon>Stenotrophomonas</taxon>
    </lineage>
</organism>
<dbReference type="EMBL" id="JAVIAC010000007">
    <property type="protein sequence ID" value="MDQ7953087.1"/>
    <property type="molecule type" value="Genomic_DNA"/>
</dbReference>
<evidence type="ECO:0000313" key="2">
    <source>
        <dbReference type="Proteomes" id="UP001240529"/>
    </source>
</evidence>
<evidence type="ECO:0000313" key="1">
    <source>
        <dbReference type="EMBL" id="MDQ7953087.1"/>
    </source>
</evidence>
<sequence>MDYGNLPEQFRFSHNFSFFLHDQLVSTVKEGAKADIFSVQVVANAPIQEGLGGDELFKWMTENGHRDEIKEMYYKQLTAALLGDFLNFLYEALRCSAKGKLTVAYALLRKPLKENLLYLEWLLADPEDMLTVFEGDELKAKSISKMSEKRKLELITLAMEKTSLGDWMQPKLMYDLRYNKQFAFGYEDLFQKANHLVTTFPGLETEAANFNFIFSTEEAWLTQWEGFYSYLPLVIMHTIDVVEALVSSFAKRRDDELDLTFVRTRIGFAHWVDLRSNGLGSTELMTEIRSILNELDLDCPNCTKPVLSDNESLFKLYEQNSIVCSGCGWSFDVNTGVEAAAAD</sequence>
<dbReference type="RefSeq" id="WP_305730453.1">
    <property type="nucleotide sequence ID" value="NZ_JAUZEA010000007.1"/>
</dbReference>
<comment type="caution">
    <text evidence="1">The sequence shown here is derived from an EMBL/GenBank/DDBJ whole genome shotgun (WGS) entry which is preliminary data.</text>
</comment>
<gene>
    <name evidence="1" type="ORF">Q0031_14995</name>
</gene>
<accession>A0AAP5C7K4</accession>
<name>A0AAP5C7K4_9GAMM</name>
<dbReference type="Proteomes" id="UP001240529">
    <property type="component" value="Unassembled WGS sequence"/>
</dbReference>
<proteinExistence type="predicted"/>